<feature type="region of interest" description="Disordered" evidence="4">
    <location>
        <begin position="1175"/>
        <end position="1208"/>
    </location>
</feature>
<feature type="compositionally biased region" description="Basic residues" evidence="4">
    <location>
        <begin position="820"/>
        <end position="832"/>
    </location>
</feature>
<dbReference type="GeneID" id="30965933"/>
<dbReference type="InterPro" id="IPR027417">
    <property type="entry name" value="P-loop_NTPase"/>
</dbReference>
<keyword evidence="2" id="KW-0378">Hydrolase</keyword>
<feature type="domain" description="Helicase C-terminal" evidence="6">
    <location>
        <begin position="1021"/>
        <end position="1179"/>
    </location>
</feature>
<evidence type="ECO:0000313" key="7">
    <source>
        <dbReference type="EMBL" id="ODV63645.1"/>
    </source>
</evidence>
<dbReference type="SMART" id="SM00490">
    <property type="entry name" value="HELICc"/>
    <property type="match status" value="1"/>
</dbReference>
<dbReference type="InParanoid" id="A0A1D2VQ16"/>
<dbReference type="InterPro" id="IPR049730">
    <property type="entry name" value="SNF2/RAD54-like_C"/>
</dbReference>
<dbReference type="GO" id="GO:0033120">
    <property type="term" value="P:positive regulation of RNA splicing"/>
    <property type="evidence" value="ECO:0007669"/>
    <property type="project" value="EnsemblFungi"/>
</dbReference>
<organism evidence="7 8">
    <name type="scientific">Ascoidea rubescens DSM 1968</name>
    <dbReference type="NCBI Taxonomy" id="1344418"/>
    <lineage>
        <taxon>Eukaryota</taxon>
        <taxon>Fungi</taxon>
        <taxon>Dikarya</taxon>
        <taxon>Ascomycota</taxon>
        <taxon>Saccharomycotina</taxon>
        <taxon>Saccharomycetes</taxon>
        <taxon>Ascoideaceae</taxon>
        <taxon>Ascoidea</taxon>
    </lineage>
</organism>
<dbReference type="FunCoup" id="A0A1D2VQ16">
    <property type="interactions" value="42"/>
</dbReference>
<keyword evidence="8" id="KW-1185">Reference proteome</keyword>
<dbReference type="Gene3D" id="3.40.50.10810">
    <property type="entry name" value="Tandem AAA-ATPase domain"/>
    <property type="match status" value="1"/>
</dbReference>
<evidence type="ECO:0000256" key="2">
    <source>
        <dbReference type="ARBA" id="ARBA00022801"/>
    </source>
</evidence>
<dbReference type="InterPro" id="IPR014001">
    <property type="entry name" value="Helicase_ATP-bd"/>
</dbReference>
<dbReference type="EMBL" id="KV454475">
    <property type="protein sequence ID" value="ODV63645.1"/>
    <property type="molecule type" value="Genomic_DNA"/>
</dbReference>
<feature type="compositionally biased region" description="Acidic residues" evidence="4">
    <location>
        <begin position="557"/>
        <end position="578"/>
    </location>
</feature>
<dbReference type="GO" id="GO:0042802">
    <property type="term" value="F:identical protein binding"/>
    <property type="evidence" value="ECO:0007669"/>
    <property type="project" value="EnsemblFungi"/>
</dbReference>
<dbReference type="PROSITE" id="PS51194">
    <property type="entry name" value="HELICASE_CTER"/>
    <property type="match status" value="1"/>
</dbReference>
<evidence type="ECO:0000256" key="3">
    <source>
        <dbReference type="ARBA" id="ARBA00022840"/>
    </source>
</evidence>
<name>A0A1D2VQ16_9ASCO</name>
<accession>A0A1D2VQ16</accession>
<dbReference type="GO" id="GO:0016787">
    <property type="term" value="F:hydrolase activity"/>
    <property type="evidence" value="ECO:0007669"/>
    <property type="project" value="UniProtKB-KW"/>
</dbReference>
<dbReference type="PROSITE" id="PS51192">
    <property type="entry name" value="HELICASE_ATP_BIND_1"/>
    <property type="match status" value="1"/>
</dbReference>
<dbReference type="SUPFAM" id="SSF52540">
    <property type="entry name" value="P-loop containing nucleoside triphosphate hydrolases"/>
    <property type="match status" value="2"/>
</dbReference>
<dbReference type="InterPro" id="IPR038718">
    <property type="entry name" value="SNF2-like_sf"/>
</dbReference>
<dbReference type="RefSeq" id="XP_020049952.1">
    <property type="nucleotide sequence ID" value="XM_020192297.1"/>
</dbReference>
<dbReference type="InterPro" id="IPR000330">
    <property type="entry name" value="SNF2_N"/>
</dbReference>
<dbReference type="PANTHER" id="PTHR10799">
    <property type="entry name" value="SNF2/RAD54 HELICASE FAMILY"/>
    <property type="match status" value="1"/>
</dbReference>
<dbReference type="STRING" id="1344418.A0A1D2VQ16"/>
<dbReference type="GO" id="GO:0003682">
    <property type="term" value="F:chromatin binding"/>
    <property type="evidence" value="ECO:0007669"/>
    <property type="project" value="EnsemblFungi"/>
</dbReference>
<feature type="compositionally biased region" description="Polar residues" evidence="4">
    <location>
        <begin position="1"/>
        <end position="11"/>
    </location>
</feature>
<dbReference type="Pfam" id="PF00271">
    <property type="entry name" value="Helicase_C"/>
    <property type="match status" value="1"/>
</dbReference>
<proteinExistence type="predicted"/>
<feature type="compositionally biased region" description="Low complexity" evidence="4">
    <location>
        <begin position="202"/>
        <end position="217"/>
    </location>
</feature>
<feature type="region of interest" description="Disordered" evidence="4">
    <location>
        <begin position="819"/>
        <end position="858"/>
    </location>
</feature>
<feature type="compositionally biased region" description="Low complexity" evidence="4">
    <location>
        <begin position="17"/>
        <end position="33"/>
    </location>
</feature>
<dbReference type="GO" id="GO:0003677">
    <property type="term" value="F:DNA binding"/>
    <property type="evidence" value="ECO:0007669"/>
    <property type="project" value="EnsemblFungi"/>
</dbReference>
<dbReference type="GO" id="GO:0000775">
    <property type="term" value="C:chromosome, centromeric region"/>
    <property type="evidence" value="ECO:0007669"/>
    <property type="project" value="EnsemblFungi"/>
</dbReference>
<dbReference type="GO" id="GO:0031934">
    <property type="term" value="C:mating-type region heterochromatin"/>
    <property type="evidence" value="ECO:0007669"/>
    <property type="project" value="EnsemblFungi"/>
</dbReference>
<dbReference type="InterPro" id="IPR001650">
    <property type="entry name" value="Helicase_C-like"/>
</dbReference>
<evidence type="ECO:0000259" key="5">
    <source>
        <dbReference type="PROSITE" id="PS51192"/>
    </source>
</evidence>
<dbReference type="GO" id="GO:0030466">
    <property type="term" value="P:silent mating-type cassette heterochromatin formation"/>
    <property type="evidence" value="ECO:0007669"/>
    <property type="project" value="EnsemblFungi"/>
</dbReference>
<sequence>MTNSFSSNSNLPKRPRSPAFDNDNDNDSSASEPNQKRPYVQVPHSSPIQNTYKNGLKNLDSSSPIKFNDALPPTRNIENRNPNRISNFSPFLEQFAYKGDANKSSSTSLTSNLSINLPNPFKSSFSNNLNGSIKNGSIKNGSLQQTIQMLKLKFDVKENLIIALLKKNNGNLRETTASLNSFIAKHPEHRLRTINSGFSNNNSLPSFLSNPSPSLSPKQRSRPSFSSDSTAHLVSKAKANSNITKPSLKITEKYNLKNNNNGNTSNNEIRKRKKKLVRGSKFDNEVNNKVNNDDNNVNNVDNSLEAISPSKFYSNSKLAKSKKKIVNLSEEEEDQFSEPENTQSDQELDDDEKYENKEESQDNYQIRILEFLNTAPLLDISDIGSCSPEIAQLLIDERPYESLEQIEEKDFVEIDNAKVDMAKKTKRTYLKRKTMGLRIVEKTEITLKGYDAIETLIEKCSKLGQTISKDIASWGVDRNGKVIDKKLYKQNKIGLSLVNVQKKIHDDDEEDHDGDNDLTITKETELNEKELKNSEKISFVKEVELETGLDIEKVESESDISDGEEYSDDEDDEDEDENISFRKSRNNRRSRNNGTSVIINQNKKYISEQPQLLSDTLELKIYQQFGFNWLNLLYSYNLSCILADEMGLGKTVQVISFLTYLKQIDPKNSGQNLIIVPASTLENWLREFQKFSPELQVSPYYGTQNERIDLRIHLSKIKYDILITTYSLACGSKEDQKFLIKQGFNCIIYDEGHMLKNSTSERYNKLMRLKGKFRILLTGTPLQNNLKELISLLSFILPGIFKEHKEDLQVLFNQKATTKSGKKRKGKKKTKNGSRNVNENENENEDGDEDSGSNDSEEYNPLLSIQAISKAKRIMEPFILRRRKKHVLKNLPKKIHQIEYCELLPAQKRIYEKEIDEGKSNQGINMIGNKTKTKNIIMNLRKAAIHPLLFRNIYTDSKLKQMSERIMKEEVYKNANRQFIYEDMEVMTDFELNELCEKFPKSLSRYKLKKKDFYSSDKVLKLKKYIREYTIKGSKMLIFSLFTQVLDIIEKFLEYEKVKFLRLDGSTAVDIRQDLIDKFYKEEEIKIFLLTTKSGGFGINLVCANVVIIFDQSFNPHDDKQAEDRCHRLGQEKDVEVIKLITKDSIEENILMLGRNKLALDKNMSENTKVIVELDDKKEMGKKGNQGDGDKDEDGDEEEEEYMDDNKIEEKATSLIAQILFKD</sequence>
<feature type="compositionally biased region" description="Low complexity" evidence="4">
    <location>
        <begin position="256"/>
        <end position="267"/>
    </location>
</feature>
<dbReference type="GO" id="GO:0031509">
    <property type="term" value="P:subtelomeric heterochromatin formation"/>
    <property type="evidence" value="ECO:0007669"/>
    <property type="project" value="EnsemblFungi"/>
</dbReference>
<feature type="compositionally biased region" description="Polar residues" evidence="4">
    <location>
        <begin position="222"/>
        <end position="245"/>
    </location>
</feature>
<gene>
    <name evidence="7" type="ORF">ASCRUDRAFT_73458</name>
</gene>
<feature type="region of interest" description="Disordered" evidence="4">
    <location>
        <begin position="554"/>
        <end position="594"/>
    </location>
</feature>
<keyword evidence="1" id="KW-0547">Nucleotide-binding</keyword>
<feature type="compositionally biased region" description="Basic residues" evidence="4">
    <location>
        <begin position="582"/>
        <end position="591"/>
    </location>
</feature>
<keyword evidence="3" id="KW-0067">ATP-binding</keyword>
<dbReference type="OrthoDB" id="5857104at2759"/>
<dbReference type="GO" id="GO:0000183">
    <property type="term" value="P:rDNA heterochromatin formation"/>
    <property type="evidence" value="ECO:0007669"/>
    <property type="project" value="EnsemblFungi"/>
</dbReference>
<feature type="compositionally biased region" description="Polar residues" evidence="4">
    <location>
        <begin position="43"/>
        <end position="65"/>
    </location>
</feature>
<evidence type="ECO:0000256" key="1">
    <source>
        <dbReference type="ARBA" id="ARBA00022741"/>
    </source>
</evidence>
<dbReference type="GO" id="GO:1990918">
    <property type="term" value="P:double-strand break repair involved in meiotic recombination"/>
    <property type="evidence" value="ECO:0007669"/>
    <property type="project" value="EnsemblFungi"/>
</dbReference>
<dbReference type="Pfam" id="PF00176">
    <property type="entry name" value="SNF2-rel_dom"/>
    <property type="match status" value="1"/>
</dbReference>
<evidence type="ECO:0000313" key="8">
    <source>
        <dbReference type="Proteomes" id="UP000095038"/>
    </source>
</evidence>
<protein>
    <submittedName>
        <fullName evidence="7">Uncharacterized protein</fullName>
    </submittedName>
</protein>
<dbReference type="GO" id="GO:0000122">
    <property type="term" value="P:negative regulation of transcription by RNA polymerase II"/>
    <property type="evidence" value="ECO:0007669"/>
    <property type="project" value="EnsemblFungi"/>
</dbReference>
<dbReference type="CDD" id="cd18793">
    <property type="entry name" value="SF2_C_SNF"/>
    <property type="match status" value="1"/>
</dbReference>
<feature type="region of interest" description="Disordered" evidence="4">
    <location>
        <begin position="329"/>
        <end position="361"/>
    </location>
</feature>
<reference evidence="8" key="1">
    <citation type="submission" date="2016-05" db="EMBL/GenBank/DDBJ databases">
        <title>Comparative genomics of biotechnologically important yeasts.</title>
        <authorList>
            <consortium name="DOE Joint Genome Institute"/>
            <person name="Riley R."/>
            <person name="Haridas S."/>
            <person name="Wolfe K.H."/>
            <person name="Lopes M.R."/>
            <person name="Hittinger C.T."/>
            <person name="Goker M."/>
            <person name="Salamov A."/>
            <person name="Wisecaver J."/>
            <person name="Long T.M."/>
            <person name="Aerts A.L."/>
            <person name="Barry K."/>
            <person name="Choi C."/>
            <person name="Clum A."/>
            <person name="Coughlan A.Y."/>
            <person name="Deshpande S."/>
            <person name="Douglass A.P."/>
            <person name="Hanson S.J."/>
            <person name="Klenk H.-P."/>
            <person name="Labutti K."/>
            <person name="Lapidus A."/>
            <person name="Lindquist E."/>
            <person name="Lipzen A."/>
            <person name="Meier-Kolthoff J.P."/>
            <person name="Ohm R.A."/>
            <person name="Otillar R.P."/>
            <person name="Pangilinan J."/>
            <person name="Peng Y."/>
            <person name="Rokas A."/>
            <person name="Rosa C.A."/>
            <person name="Scheuner C."/>
            <person name="Sibirny A.A."/>
            <person name="Slot J.C."/>
            <person name="Stielow J.B."/>
            <person name="Sun H."/>
            <person name="Kurtzman C.P."/>
            <person name="Blackwell M."/>
            <person name="Grigoriev I.V."/>
            <person name="Jeffries T.W."/>
        </authorList>
    </citation>
    <scope>NUCLEOTIDE SEQUENCE [LARGE SCALE GENOMIC DNA]</scope>
    <source>
        <strain evidence="8">DSM 1968</strain>
    </source>
</reference>
<feature type="compositionally biased region" description="Acidic residues" evidence="4">
    <location>
        <begin position="1190"/>
        <end position="1203"/>
    </location>
</feature>
<dbReference type="Proteomes" id="UP000095038">
    <property type="component" value="Unassembled WGS sequence"/>
</dbReference>
<feature type="region of interest" description="Disordered" evidence="4">
    <location>
        <begin position="202"/>
        <end position="302"/>
    </location>
</feature>
<evidence type="ECO:0000256" key="4">
    <source>
        <dbReference type="SAM" id="MobiDB-lite"/>
    </source>
</evidence>
<dbReference type="Gene3D" id="3.40.50.300">
    <property type="entry name" value="P-loop containing nucleotide triphosphate hydrolases"/>
    <property type="match status" value="1"/>
</dbReference>
<feature type="compositionally biased region" description="Acidic residues" evidence="4">
    <location>
        <begin position="840"/>
        <end position="858"/>
    </location>
</feature>
<dbReference type="AlphaFoldDB" id="A0A1D2VQ16"/>
<feature type="compositionally biased region" description="Low complexity" evidence="4">
    <location>
        <begin position="287"/>
        <end position="302"/>
    </location>
</feature>
<dbReference type="GO" id="GO:0000706">
    <property type="term" value="P:meiotic DNA double-strand break processing"/>
    <property type="evidence" value="ECO:0007669"/>
    <property type="project" value="EnsemblFungi"/>
</dbReference>
<dbReference type="SMART" id="SM00487">
    <property type="entry name" value="DEXDc"/>
    <property type="match status" value="1"/>
</dbReference>
<dbReference type="GO" id="GO:0000781">
    <property type="term" value="C:chromosome, telomeric region"/>
    <property type="evidence" value="ECO:0007669"/>
    <property type="project" value="GOC"/>
</dbReference>
<dbReference type="GO" id="GO:0140658">
    <property type="term" value="F:ATP-dependent chromatin remodeler activity"/>
    <property type="evidence" value="ECO:0007669"/>
    <property type="project" value="EnsemblFungi"/>
</dbReference>
<feature type="domain" description="Helicase ATP-binding" evidence="5">
    <location>
        <begin position="631"/>
        <end position="799"/>
    </location>
</feature>
<feature type="region of interest" description="Disordered" evidence="4">
    <location>
        <begin position="1"/>
        <end position="85"/>
    </location>
</feature>
<evidence type="ECO:0000259" key="6">
    <source>
        <dbReference type="PROSITE" id="PS51194"/>
    </source>
</evidence>
<dbReference type="GO" id="GO:0005524">
    <property type="term" value="F:ATP binding"/>
    <property type="evidence" value="ECO:0007669"/>
    <property type="project" value="InterPro"/>
</dbReference>